<keyword evidence="1" id="KW-0812">Transmembrane</keyword>
<evidence type="ECO:0000256" key="1">
    <source>
        <dbReference type="SAM" id="Phobius"/>
    </source>
</evidence>
<feature type="transmembrane region" description="Helical" evidence="1">
    <location>
        <begin position="12"/>
        <end position="30"/>
    </location>
</feature>
<dbReference type="Proteomes" id="UP000261324">
    <property type="component" value="Unassembled WGS sequence"/>
</dbReference>
<dbReference type="AlphaFoldDB" id="A0A3E4PCZ3"/>
<keyword evidence="1" id="KW-1133">Transmembrane helix</keyword>
<dbReference type="InterPro" id="IPR032675">
    <property type="entry name" value="LRR_dom_sf"/>
</dbReference>
<organism evidence="2 3">
    <name type="scientific">Dorea formicigenerans</name>
    <dbReference type="NCBI Taxonomy" id="39486"/>
    <lineage>
        <taxon>Bacteria</taxon>
        <taxon>Bacillati</taxon>
        <taxon>Bacillota</taxon>
        <taxon>Clostridia</taxon>
        <taxon>Lachnospirales</taxon>
        <taxon>Lachnospiraceae</taxon>
        <taxon>Dorea</taxon>
    </lineage>
</organism>
<evidence type="ECO:0000313" key="3">
    <source>
        <dbReference type="Proteomes" id="UP000261324"/>
    </source>
</evidence>
<protein>
    <recommendedName>
        <fullName evidence="4">Leucine-rich repeat domain-containing protein</fullName>
    </recommendedName>
</protein>
<dbReference type="EMBL" id="QSRA01000036">
    <property type="protein sequence ID" value="RGK77809.1"/>
    <property type="molecule type" value="Genomic_DNA"/>
</dbReference>
<dbReference type="Gene3D" id="3.80.10.10">
    <property type="entry name" value="Ribonuclease Inhibitor"/>
    <property type="match status" value="1"/>
</dbReference>
<evidence type="ECO:0000313" key="2">
    <source>
        <dbReference type="EMBL" id="RGK77809.1"/>
    </source>
</evidence>
<comment type="caution">
    <text evidence="2">The sequence shown here is derived from an EMBL/GenBank/DDBJ whole genome shotgun (WGS) entry which is preliminary data.</text>
</comment>
<dbReference type="RefSeq" id="WP_117660849.1">
    <property type="nucleotide sequence ID" value="NZ_QSRA01000036.1"/>
</dbReference>
<keyword evidence="1" id="KW-0472">Membrane</keyword>
<evidence type="ECO:0008006" key="4">
    <source>
        <dbReference type="Google" id="ProtNLM"/>
    </source>
</evidence>
<name>A0A3E4PCZ3_9FIRM</name>
<gene>
    <name evidence="2" type="ORF">DXC93_16235</name>
</gene>
<proteinExistence type="predicted"/>
<sequence>MENILKKSSGRAERFVLAYAIVVVMVFGVLNPLTYVTDFNTAQEISGMGKVVNMDTKALPYGNVCSSELRQKISMLTMEKNILGSLSVRRNYADLCGMKNREIKHTVVAKNIACTGKSVSRETMMDYSDITVANQNISVPIPDKGDDSDLVSGIIEQPIVYPITDNENVLEEPVYIEISGMKIDSEGYVTEILSGAPDGVLAFPTDIRCKGIRSDVFARSDSFLKSETEEVYIPANIVHMDDGLFDCLENVDFIQVAKENPAYYSEFGILYHADGSLACMPQARICK</sequence>
<reference evidence="2 3" key="1">
    <citation type="submission" date="2018-08" db="EMBL/GenBank/DDBJ databases">
        <title>A genome reference for cultivated species of the human gut microbiota.</title>
        <authorList>
            <person name="Zou Y."/>
            <person name="Xue W."/>
            <person name="Luo G."/>
        </authorList>
    </citation>
    <scope>NUCLEOTIDE SEQUENCE [LARGE SCALE GENOMIC DNA]</scope>
    <source>
        <strain evidence="2 3">TF09-3</strain>
    </source>
</reference>
<accession>A0A3E4PCZ3</accession>